<dbReference type="RefSeq" id="WP_397711902.1">
    <property type="nucleotide sequence ID" value="NZ_JBIRGN010000003.1"/>
</dbReference>
<reference evidence="7 8" key="1">
    <citation type="submission" date="2024-10" db="EMBL/GenBank/DDBJ databases">
        <title>The Natural Products Discovery Center: Release of the First 8490 Sequenced Strains for Exploring Actinobacteria Biosynthetic Diversity.</title>
        <authorList>
            <person name="Kalkreuter E."/>
            <person name="Kautsar S.A."/>
            <person name="Yang D."/>
            <person name="Bader C.D."/>
            <person name="Teijaro C.N."/>
            <person name="Fluegel L."/>
            <person name="Davis C.M."/>
            <person name="Simpson J.R."/>
            <person name="Lauterbach L."/>
            <person name="Steele A.D."/>
            <person name="Gui C."/>
            <person name="Meng S."/>
            <person name="Li G."/>
            <person name="Viehrig K."/>
            <person name="Ye F."/>
            <person name="Su P."/>
            <person name="Kiefer A.F."/>
            <person name="Nichols A."/>
            <person name="Cepeda A.J."/>
            <person name="Yan W."/>
            <person name="Fan B."/>
            <person name="Jiang Y."/>
            <person name="Adhikari A."/>
            <person name="Zheng C.-J."/>
            <person name="Schuster L."/>
            <person name="Cowan T.M."/>
            <person name="Smanski M.J."/>
            <person name="Chevrette M.G."/>
            <person name="De Carvalho L.P.S."/>
            <person name="Shen B."/>
        </authorList>
    </citation>
    <scope>NUCLEOTIDE SEQUENCE [LARGE SCALE GENOMIC DNA]</scope>
    <source>
        <strain evidence="7 8">NPDC017990</strain>
    </source>
</reference>
<feature type="domain" description="Solute-binding protein family 5" evidence="6">
    <location>
        <begin position="95"/>
        <end position="462"/>
    </location>
</feature>
<dbReference type="Gene3D" id="3.90.76.10">
    <property type="entry name" value="Dipeptide-binding Protein, Domain 1"/>
    <property type="match status" value="1"/>
</dbReference>
<accession>A0ABW7QMZ1</accession>
<evidence type="ECO:0000256" key="5">
    <source>
        <dbReference type="SAM" id="SignalP"/>
    </source>
</evidence>
<keyword evidence="3" id="KW-0813">Transport</keyword>
<dbReference type="InterPro" id="IPR023765">
    <property type="entry name" value="SBP_5_CS"/>
</dbReference>
<dbReference type="InterPro" id="IPR039424">
    <property type="entry name" value="SBP_5"/>
</dbReference>
<organism evidence="7 8">
    <name type="scientific">Streptomyces longisporoflavus</name>
    <dbReference type="NCBI Taxonomy" id="28044"/>
    <lineage>
        <taxon>Bacteria</taxon>
        <taxon>Bacillati</taxon>
        <taxon>Actinomycetota</taxon>
        <taxon>Actinomycetes</taxon>
        <taxon>Kitasatosporales</taxon>
        <taxon>Streptomycetaceae</taxon>
        <taxon>Streptomyces</taxon>
    </lineage>
</organism>
<evidence type="ECO:0000256" key="1">
    <source>
        <dbReference type="ARBA" id="ARBA00004193"/>
    </source>
</evidence>
<comment type="caution">
    <text evidence="7">The sequence shown here is derived from an EMBL/GenBank/DDBJ whole genome shotgun (WGS) entry which is preliminary data.</text>
</comment>
<evidence type="ECO:0000256" key="3">
    <source>
        <dbReference type="ARBA" id="ARBA00022448"/>
    </source>
</evidence>
<dbReference type="Pfam" id="PF00496">
    <property type="entry name" value="SBP_bac_5"/>
    <property type="match status" value="1"/>
</dbReference>
<keyword evidence="4 5" id="KW-0732">Signal</keyword>
<feature type="chain" id="PRO_5047228254" evidence="5">
    <location>
        <begin position="24"/>
        <end position="552"/>
    </location>
</feature>
<dbReference type="PROSITE" id="PS51257">
    <property type="entry name" value="PROKAR_LIPOPROTEIN"/>
    <property type="match status" value="1"/>
</dbReference>
<dbReference type="PANTHER" id="PTHR30290:SF10">
    <property type="entry name" value="PERIPLASMIC OLIGOPEPTIDE-BINDING PROTEIN-RELATED"/>
    <property type="match status" value="1"/>
</dbReference>
<dbReference type="Gene3D" id="3.10.105.10">
    <property type="entry name" value="Dipeptide-binding Protein, Domain 3"/>
    <property type="match status" value="1"/>
</dbReference>
<proteinExistence type="inferred from homology"/>
<dbReference type="InterPro" id="IPR000914">
    <property type="entry name" value="SBP_5_dom"/>
</dbReference>
<evidence type="ECO:0000256" key="4">
    <source>
        <dbReference type="ARBA" id="ARBA00022729"/>
    </source>
</evidence>
<sequence length="552" mass="59068">MKVPRITAPAAGGALCVLLTATACTSGTTADPAPGPRKLTLTTPAATGALDDVTWNLPMGEPRTLDSAKVADYSPSTVKANLCDSLLRLKPDYSIAPGLATSWSRPDDKTLVLNLRKGVKFWNGRPMTAGDVVSSLRRQGDPATQSVNTSLLTRVKTITATGAHQVTVRFKSPDEMFFKGLATSFGTVNEAAYVKKAGRAYGSAKGGLMCTGPFKLASWKPGESITATRNAEYWDTSLRPKIKKLTFTFITDGSRLTSALLSGEVDGSYEISSAGARALGSADVGTLYHGPSAQTNFIAAIGEDSPLADRKISEALSLVLDRDDLIKNVYAGAAQKLKTFVPPLVWQNGEAADIYAEGHDALPAVPGVDVEKAKKLVARARTERRTLTVAMAAGDQQSQQILTFLQAGAKRIGIKIVIKQLQPTQMSGLFFDASLRKGLDATMVLGYVEIPDPISYAQLLTDPKSLFNWTKYRDPEVTSLLDRARAATEPTTSARLFTRAQQRYSTDLPVVPLASPHERLFLNKRLSGAPSSFAYINMPWAAHLGGTGKGTS</sequence>
<dbReference type="EMBL" id="JBIRGQ010000003">
    <property type="protein sequence ID" value="MFH8546351.1"/>
    <property type="molecule type" value="Genomic_DNA"/>
</dbReference>
<protein>
    <submittedName>
        <fullName evidence="7">ABC transporter substrate-binding protein</fullName>
    </submittedName>
</protein>
<evidence type="ECO:0000256" key="2">
    <source>
        <dbReference type="ARBA" id="ARBA00005695"/>
    </source>
</evidence>
<dbReference type="Gene3D" id="3.40.190.10">
    <property type="entry name" value="Periplasmic binding protein-like II"/>
    <property type="match status" value="1"/>
</dbReference>
<name>A0ABW7QMZ1_9ACTN</name>
<gene>
    <name evidence="7" type="ORF">ACH4F9_15230</name>
</gene>
<dbReference type="PROSITE" id="PS01040">
    <property type="entry name" value="SBP_BACTERIAL_5"/>
    <property type="match status" value="1"/>
</dbReference>
<comment type="subcellular location">
    <subcellularLocation>
        <location evidence="1">Cell membrane</location>
        <topology evidence="1">Lipid-anchor</topology>
    </subcellularLocation>
</comment>
<evidence type="ECO:0000313" key="8">
    <source>
        <dbReference type="Proteomes" id="UP001610818"/>
    </source>
</evidence>
<dbReference type="CDD" id="cd00995">
    <property type="entry name" value="PBP2_NikA_DppA_OppA_like"/>
    <property type="match status" value="1"/>
</dbReference>
<dbReference type="PIRSF" id="PIRSF002741">
    <property type="entry name" value="MppA"/>
    <property type="match status" value="1"/>
</dbReference>
<dbReference type="InterPro" id="IPR030678">
    <property type="entry name" value="Peptide/Ni-bd"/>
</dbReference>
<evidence type="ECO:0000259" key="6">
    <source>
        <dbReference type="Pfam" id="PF00496"/>
    </source>
</evidence>
<dbReference type="PANTHER" id="PTHR30290">
    <property type="entry name" value="PERIPLASMIC BINDING COMPONENT OF ABC TRANSPORTER"/>
    <property type="match status" value="1"/>
</dbReference>
<keyword evidence="8" id="KW-1185">Reference proteome</keyword>
<comment type="similarity">
    <text evidence="2">Belongs to the bacterial solute-binding protein 5 family.</text>
</comment>
<feature type="signal peptide" evidence="5">
    <location>
        <begin position="1"/>
        <end position="23"/>
    </location>
</feature>
<dbReference type="SUPFAM" id="SSF53850">
    <property type="entry name" value="Periplasmic binding protein-like II"/>
    <property type="match status" value="1"/>
</dbReference>
<dbReference type="Proteomes" id="UP001610818">
    <property type="component" value="Unassembled WGS sequence"/>
</dbReference>
<evidence type="ECO:0000313" key="7">
    <source>
        <dbReference type="EMBL" id="MFH8546351.1"/>
    </source>
</evidence>